<protein>
    <submittedName>
        <fullName evidence="3">Endonuclease</fullName>
    </submittedName>
</protein>
<keyword evidence="3" id="KW-0540">Nuclease</keyword>
<dbReference type="InterPro" id="IPR000305">
    <property type="entry name" value="GIY-YIG_endonuc"/>
</dbReference>
<dbReference type="Proteomes" id="UP000230052">
    <property type="component" value="Unassembled WGS sequence"/>
</dbReference>
<dbReference type="EMBL" id="PEWV01000072">
    <property type="protein sequence ID" value="PIU41009.1"/>
    <property type="molecule type" value="Genomic_DNA"/>
</dbReference>
<comment type="caution">
    <text evidence="3">The sequence shown here is derived from an EMBL/GenBank/DDBJ whole genome shotgun (WGS) entry which is preliminary data.</text>
</comment>
<evidence type="ECO:0000256" key="1">
    <source>
        <dbReference type="ARBA" id="ARBA00007435"/>
    </source>
</evidence>
<gene>
    <name evidence="3" type="ORF">COS99_07520</name>
</gene>
<dbReference type="PANTHER" id="PTHR34477:SF1">
    <property type="entry name" value="UPF0213 PROTEIN YHBQ"/>
    <property type="match status" value="1"/>
</dbReference>
<dbReference type="Pfam" id="PF01541">
    <property type="entry name" value="GIY-YIG"/>
    <property type="match status" value="1"/>
</dbReference>
<accession>A0A2J0KTB0</accession>
<dbReference type="PANTHER" id="PTHR34477">
    <property type="entry name" value="UPF0213 PROTEIN YHBQ"/>
    <property type="match status" value="1"/>
</dbReference>
<dbReference type="InterPro" id="IPR050190">
    <property type="entry name" value="UPF0213_domain"/>
</dbReference>
<sequence>MYYVYIIQSTKNNRYYIGSTTGIEKRLAEHNKNQVKLTRRKGPYVLVYREGLGTKTEALKREHEIKKYKGNKRFQELVNK</sequence>
<comment type="similarity">
    <text evidence="1">Belongs to the UPF0213 family.</text>
</comment>
<dbReference type="PROSITE" id="PS50164">
    <property type="entry name" value="GIY_YIG"/>
    <property type="match status" value="1"/>
</dbReference>
<dbReference type="Gene3D" id="3.40.1440.10">
    <property type="entry name" value="GIY-YIG endonuclease"/>
    <property type="match status" value="1"/>
</dbReference>
<name>A0A2J0KTB0_9BACT</name>
<dbReference type="AlphaFoldDB" id="A0A2J0KTB0"/>
<evidence type="ECO:0000313" key="4">
    <source>
        <dbReference type="Proteomes" id="UP000230052"/>
    </source>
</evidence>
<reference evidence="3 4" key="1">
    <citation type="submission" date="2017-09" db="EMBL/GenBank/DDBJ databases">
        <title>Depth-based differentiation of microbial function through sediment-hosted aquifers and enrichment of novel symbionts in the deep terrestrial subsurface.</title>
        <authorList>
            <person name="Probst A.J."/>
            <person name="Ladd B."/>
            <person name="Jarett J.K."/>
            <person name="Geller-Mcgrath D.E."/>
            <person name="Sieber C.M."/>
            <person name="Emerson J.B."/>
            <person name="Anantharaman K."/>
            <person name="Thomas B.C."/>
            <person name="Malmstrom R."/>
            <person name="Stieglmeier M."/>
            <person name="Klingl A."/>
            <person name="Woyke T."/>
            <person name="Ryan C.M."/>
            <person name="Banfield J.F."/>
        </authorList>
    </citation>
    <scope>NUCLEOTIDE SEQUENCE [LARGE SCALE GENOMIC DNA]</scope>
    <source>
        <strain evidence="3">CG07_land_8_20_14_0_80_42_15</strain>
    </source>
</reference>
<evidence type="ECO:0000313" key="3">
    <source>
        <dbReference type="EMBL" id="PIU41009.1"/>
    </source>
</evidence>
<dbReference type="SUPFAM" id="SSF82771">
    <property type="entry name" value="GIY-YIG endonuclease"/>
    <property type="match status" value="1"/>
</dbReference>
<keyword evidence="3" id="KW-0378">Hydrolase</keyword>
<keyword evidence="3" id="KW-0255">Endonuclease</keyword>
<evidence type="ECO:0000259" key="2">
    <source>
        <dbReference type="PROSITE" id="PS50164"/>
    </source>
</evidence>
<feature type="domain" description="GIY-YIG" evidence="2">
    <location>
        <begin position="1"/>
        <end position="80"/>
    </location>
</feature>
<dbReference type="InterPro" id="IPR035901">
    <property type="entry name" value="GIY-YIG_endonuc_sf"/>
</dbReference>
<proteinExistence type="inferred from homology"/>
<dbReference type="GO" id="GO:0004519">
    <property type="term" value="F:endonuclease activity"/>
    <property type="evidence" value="ECO:0007669"/>
    <property type="project" value="UniProtKB-KW"/>
</dbReference>
<organism evidence="3 4">
    <name type="scientific">Candidatus Aquitaenariimonas noxiae</name>
    <dbReference type="NCBI Taxonomy" id="1974741"/>
    <lineage>
        <taxon>Bacteria</taxon>
        <taxon>Pseudomonadati</taxon>
        <taxon>Candidatus Omnitrophota</taxon>
        <taxon>Candidatus Aquitaenariimonas</taxon>
    </lineage>
</organism>